<feature type="transmembrane region" description="Helical" evidence="1">
    <location>
        <begin position="33"/>
        <end position="63"/>
    </location>
</feature>
<gene>
    <name evidence="2" type="ORF">OS493_039549</name>
</gene>
<dbReference type="EMBL" id="MU825604">
    <property type="protein sequence ID" value="KAJ7388144.1"/>
    <property type="molecule type" value="Genomic_DNA"/>
</dbReference>
<keyword evidence="1" id="KW-1133">Transmembrane helix</keyword>
<keyword evidence="1" id="KW-0472">Membrane</keyword>
<proteinExistence type="predicted"/>
<dbReference type="AlphaFoldDB" id="A0A9W9ZVW9"/>
<accession>A0A9W9ZVW9</accession>
<organism evidence="2 3">
    <name type="scientific">Desmophyllum pertusum</name>
    <dbReference type="NCBI Taxonomy" id="174260"/>
    <lineage>
        <taxon>Eukaryota</taxon>
        <taxon>Metazoa</taxon>
        <taxon>Cnidaria</taxon>
        <taxon>Anthozoa</taxon>
        <taxon>Hexacorallia</taxon>
        <taxon>Scleractinia</taxon>
        <taxon>Caryophylliina</taxon>
        <taxon>Caryophylliidae</taxon>
        <taxon>Desmophyllum</taxon>
    </lineage>
</organism>
<dbReference type="Proteomes" id="UP001163046">
    <property type="component" value="Unassembled WGS sequence"/>
</dbReference>
<protein>
    <submittedName>
        <fullName evidence="2">Uncharacterized protein</fullName>
    </submittedName>
</protein>
<keyword evidence="3" id="KW-1185">Reference proteome</keyword>
<name>A0A9W9ZVW9_9CNID</name>
<evidence type="ECO:0000313" key="2">
    <source>
        <dbReference type="EMBL" id="KAJ7388144.1"/>
    </source>
</evidence>
<evidence type="ECO:0000313" key="3">
    <source>
        <dbReference type="Proteomes" id="UP001163046"/>
    </source>
</evidence>
<comment type="caution">
    <text evidence="2">The sequence shown here is derived from an EMBL/GenBank/DDBJ whole genome shotgun (WGS) entry which is preliminary data.</text>
</comment>
<sequence>MTINGTRSFSSTCAAGLVTFVTGQRPFQGAVETIILVLLLITVNLIIPCIVYSVGAFTAAYIIDYMFGAIMRKGFKCIDVPLNSTGSARQQFRHRKALQAGIRHQ</sequence>
<reference evidence="2" key="1">
    <citation type="submission" date="2023-01" db="EMBL/GenBank/DDBJ databases">
        <title>Genome assembly of the deep-sea coral Lophelia pertusa.</title>
        <authorList>
            <person name="Herrera S."/>
            <person name="Cordes E."/>
        </authorList>
    </citation>
    <scope>NUCLEOTIDE SEQUENCE</scope>
    <source>
        <strain evidence="2">USNM1676648</strain>
        <tissue evidence="2">Polyp</tissue>
    </source>
</reference>
<keyword evidence="1" id="KW-0812">Transmembrane</keyword>
<evidence type="ECO:0000256" key="1">
    <source>
        <dbReference type="SAM" id="Phobius"/>
    </source>
</evidence>